<feature type="coiled-coil region" evidence="2">
    <location>
        <begin position="22"/>
        <end position="184"/>
    </location>
</feature>
<dbReference type="NCBIfam" id="TIGR01760">
    <property type="entry name" value="tape_meas_TP901"/>
    <property type="match status" value="1"/>
</dbReference>
<evidence type="ECO:0000313" key="6">
    <source>
        <dbReference type="Proteomes" id="UP000198919"/>
    </source>
</evidence>
<dbReference type="Proteomes" id="UP000224607">
    <property type="component" value="Unassembled WGS sequence"/>
</dbReference>
<evidence type="ECO:0000256" key="1">
    <source>
        <dbReference type="ARBA" id="ARBA00022612"/>
    </source>
</evidence>
<evidence type="ECO:0000313" key="4">
    <source>
        <dbReference type="EMBL" id="PHM35625.1"/>
    </source>
</evidence>
<sequence>MSNQNLRLQVILGAVDKLTRPFKSAQESNKRLAETIKQSRQQLSELNQKAGQIDGFRKTKKALTDAQQAYRAANERVEILARTMKGLENPTKAQTQQFERAKNAAAKLKTKHQDLSISLQRQRDELGKNGISVKRLAEAQRQLNGDIKRANSTIDQQSEKLKRLKEQEKRLSAAKSRYQKTKDVRNQMAATGAAATATGIGALYGAKRVMMPGYDFEVGMSNVQALTRLDKNAPELKKLREQARELGATTSFTANDVAGGMGFLAMAGYDPDKIQKSMPSMLDLAKAAGMDDSLAEVADIASNIQSAYKIPADEMKRAADVLTYGFTTSNTDLRMLGETMKYVGPAAQSAGQDFESMVAAVGLLGNVGIQGSQAGTSLRMALLRLAAQPSAAKSPSMNWALPFLTTAEKCGRYLKSCLTWKRPFKSVGLAVSVTRKKSRL</sequence>
<name>A0A1I3YB84_9GAMM</name>
<keyword evidence="7" id="KW-1185">Reference proteome</keyword>
<dbReference type="Pfam" id="PF10145">
    <property type="entry name" value="PhageMin_Tail"/>
    <property type="match status" value="1"/>
</dbReference>
<gene>
    <name evidence="5" type="ORF">SAMN05421680_1496</name>
    <name evidence="4" type="ORF">Xmau_04483</name>
</gene>
<protein>
    <submittedName>
        <fullName evidence="4 5">Phage tail tape measure protein</fullName>
    </submittedName>
</protein>
<reference evidence="5" key="1">
    <citation type="submission" date="2016-10" db="EMBL/GenBank/DDBJ databases">
        <authorList>
            <person name="de Groot N.N."/>
        </authorList>
    </citation>
    <scope>NUCLEOTIDE SEQUENCE [LARGE SCALE GENOMIC DNA]</scope>
    <source>
        <strain evidence="5">DSM 17908</strain>
    </source>
</reference>
<dbReference type="PANTHER" id="PTHR37813:SF1">
    <property type="entry name" value="FELS-2 PROPHAGE PROTEIN"/>
    <property type="match status" value="1"/>
</dbReference>
<dbReference type="Proteomes" id="UP000198919">
    <property type="component" value="Unassembled WGS sequence"/>
</dbReference>
<dbReference type="AlphaFoldDB" id="A0A1I3YB84"/>
<dbReference type="InterPro" id="IPR010090">
    <property type="entry name" value="Phage_tape_meas"/>
</dbReference>
<reference evidence="4 7" key="3">
    <citation type="journal article" date="2017" name="Nat. Microbiol.">
        <title>Natural product diversity associated with the nematode symbionts Photorhabdus and Xenorhabdus.</title>
        <authorList>
            <person name="Tobias N.J."/>
            <person name="Wolff H."/>
            <person name="Djahanschiri B."/>
            <person name="Grundmann F."/>
            <person name="Kronenwerth M."/>
            <person name="Shi Y.M."/>
            <person name="Simonyi S."/>
            <person name="Grun P."/>
            <person name="Shapiro-Ilan D."/>
            <person name="Pidot S.J."/>
            <person name="Stinear T.P."/>
            <person name="Ebersberger I."/>
            <person name="Bode H.B."/>
        </authorList>
    </citation>
    <scope>NUCLEOTIDE SEQUENCE [LARGE SCALE GENOMIC DNA]</scope>
    <source>
        <strain evidence="4 7">DSM 17908</strain>
    </source>
</reference>
<evidence type="ECO:0000259" key="3">
    <source>
        <dbReference type="Pfam" id="PF10145"/>
    </source>
</evidence>
<keyword evidence="1" id="KW-1188">Viral release from host cell</keyword>
<dbReference type="PANTHER" id="PTHR37813">
    <property type="entry name" value="FELS-2 PROPHAGE PROTEIN"/>
    <property type="match status" value="1"/>
</dbReference>
<organism evidence="5 6">
    <name type="scientific">Xenorhabdus mauleonii</name>
    <dbReference type="NCBI Taxonomy" id="351675"/>
    <lineage>
        <taxon>Bacteria</taxon>
        <taxon>Pseudomonadati</taxon>
        <taxon>Pseudomonadota</taxon>
        <taxon>Gammaproteobacteria</taxon>
        <taxon>Enterobacterales</taxon>
        <taxon>Morganellaceae</taxon>
        <taxon>Xenorhabdus</taxon>
    </lineage>
</organism>
<keyword evidence="2" id="KW-0175">Coiled coil</keyword>
<feature type="domain" description="Phage tail tape measure protein" evidence="3">
    <location>
        <begin position="240"/>
        <end position="393"/>
    </location>
</feature>
<dbReference type="EMBL" id="FORG01000049">
    <property type="protein sequence ID" value="SFK29217.1"/>
    <property type="molecule type" value="Genomic_DNA"/>
</dbReference>
<proteinExistence type="predicted"/>
<dbReference type="STRING" id="351675.SAMN05421680_1496"/>
<evidence type="ECO:0000313" key="7">
    <source>
        <dbReference type="Proteomes" id="UP000224607"/>
    </source>
</evidence>
<accession>A0A1I3YB84</accession>
<dbReference type="EMBL" id="NITY01000038">
    <property type="protein sequence ID" value="PHM35625.1"/>
    <property type="molecule type" value="Genomic_DNA"/>
</dbReference>
<evidence type="ECO:0000313" key="5">
    <source>
        <dbReference type="EMBL" id="SFK29217.1"/>
    </source>
</evidence>
<evidence type="ECO:0000256" key="2">
    <source>
        <dbReference type="SAM" id="Coils"/>
    </source>
</evidence>
<reference evidence="6" key="2">
    <citation type="submission" date="2016-10" db="EMBL/GenBank/DDBJ databases">
        <authorList>
            <person name="Varghese N."/>
            <person name="Submissions S."/>
        </authorList>
    </citation>
    <scope>NUCLEOTIDE SEQUENCE [LARGE SCALE GENOMIC DNA]</scope>
    <source>
        <strain evidence="6">DSM 17908</strain>
    </source>
</reference>